<keyword evidence="10 13" id="KW-0472">Membrane</keyword>
<evidence type="ECO:0000256" key="7">
    <source>
        <dbReference type="ARBA" id="ARBA00022892"/>
    </source>
</evidence>
<dbReference type="EMBL" id="JABBWD010000009">
    <property type="protein sequence ID" value="KAG1780161.1"/>
    <property type="molecule type" value="Genomic_DNA"/>
</dbReference>
<dbReference type="GO" id="GO:0003400">
    <property type="term" value="P:regulation of COPII vesicle coating"/>
    <property type="evidence" value="ECO:0007669"/>
    <property type="project" value="TreeGrafter"/>
</dbReference>
<evidence type="ECO:0000256" key="6">
    <source>
        <dbReference type="ARBA" id="ARBA00022824"/>
    </source>
</evidence>
<keyword evidence="15" id="KW-1185">Reference proteome</keyword>
<evidence type="ECO:0000313" key="15">
    <source>
        <dbReference type="Proteomes" id="UP000714275"/>
    </source>
</evidence>
<dbReference type="Gene3D" id="2.130.10.10">
    <property type="entry name" value="YVTN repeat-like/Quinoprotein amine dehydrogenase"/>
    <property type="match status" value="2"/>
</dbReference>
<evidence type="ECO:0000256" key="5">
    <source>
        <dbReference type="ARBA" id="ARBA00022737"/>
    </source>
</evidence>
<keyword evidence="9 13" id="KW-1133">Transmembrane helix</keyword>
<dbReference type="AlphaFoldDB" id="A0A9P7A2B8"/>
<protein>
    <submittedName>
        <fullName evidence="14">WD40 repeat-like protein</fullName>
    </submittedName>
</protein>
<dbReference type="OrthoDB" id="2013972at2759"/>
<dbReference type="GO" id="GO:0006888">
    <property type="term" value="P:endoplasmic reticulum to Golgi vesicle-mediated transport"/>
    <property type="evidence" value="ECO:0007669"/>
    <property type="project" value="TreeGrafter"/>
</dbReference>
<reference evidence="14" key="1">
    <citation type="journal article" date="2020" name="New Phytol.">
        <title>Comparative genomics reveals dynamic genome evolution in host specialist ectomycorrhizal fungi.</title>
        <authorList>
            <person name="Lofgren L.A."/>
            <person name="Nguyen N.H."/>
            <person name="Vilgalys R."/>
            <person name="Ruytinx J."/>
            <person name="Liao H.L."/>
            <person name="Branco S."/>
            <person name="Kuo A."/>
            <person name="LaButti K."/>
            <person name="Lipzen A."/>
            <person name="Andreopoulos W."/>
            <person name="Pangilinan J."/>
            <person name="Riley R."/>
            <person name="Hundley H."/>
            <person name="Na H."/>
            <person name="Barry K."/>
            <person name="Grigoriev I.V."/>
            <person name="Stajich J.E."/>
            <person name="Kennedy P.G."/>
        </authorList>
    </citation>
    <scope>NUCLEOTIDE SEQUENCE</scope>
    <source>
        <strain evidence="14">DOB743</strain>
    </source>
</reference>
<dbReference type="InterPro" id="IPR036322">
    <property type="entry name" value="WD40_repeat_dom_sf"/>
</dbReference>
<dbReference type="SUPFAM" id="SSF50978">
    <property type="entry name" value="WD40 repeat-like"/>
    <property type="match status" value="1"/>
</dbReference>
<feature type="transmembrane region" description="Helical" evidence="13">
    <location>
        <begin position="401"/>
        <end position="420"/>
    </location>
</feature>
<dbReference type="PROSITE" id="PS50294">
    <property type="entry name" value="WD_REPEATS_REGION"/>
    <property type="match status" value="1"/>
</dbReference>
<evidence type="ECO:0000256" key="1">
    <source>
        <dbReference type="ARBA" id="ARBA00004648"/>
    </source>
</evidence>
<dbReference type="InterPro" id="IPR015943">
    <property type="entry name" value="WD40/YVTN_repeat-like_dom_sf"/>
</dbReference>
<dbReference type="InterPro" id="IPR045260">
    <property type="entry name" value="Sec12-like"/>
</dbReference>
<comment type="subcellular location">
    <subcellularLocation>
        <location evidence="1">Endoplasmic reticulum membrane</location>
        <topology evidence="1">Single-pass type II membrane protein</topology>
    </subcellularLocation>
</comment>
<dbReference type="PANTHER" id="PTHR23284">
    <property type="entry name" value="PROLACTIN REGULATORY ELEMENT BINDING PROTEIN"/>
    <property type="match status" value="1"/>
</dbReference>
<feature type="region of interest" description="Disordered" evidence="12">
    <location>
        <begin position="197"/>
        <end position="233"/>
    </location>
</feature>
<name>A0A9P7A2B8_9AGAM</name>
<evidence type="ECO:0000313" key="14">
    <source>
        <dbReference type="EMBL" id="KAG1780161.1"/>
    </source>
</evidence>
<dbReference type="PANTHER" id="PTHR23284:SF0">
    <property type="entry name" value="PROLACTIN REGULATORY ELEMENT-BINDING PROTEIN"/>
    <property type="match status" value="1"/>
</dbReference>
<organism evidence="14 15">
    <name type="scientific">Suillus placidus</name>
    <dbReference type="NCBI Taxonomy" id="48579"/>
    <lineage>
        <taxon>Eukaryota</taxon>
        <taxon>Fungi</taxon>
        <taxon>Dikarya</taxon>
        <taxon>Basidiomycota</taxon>
        <taxon>Agaricomycotina</taxon>
        <taxon>Agaricomycetes</taxon>
        <taxon>Agaricomycetidae</taxon>
        <taxon>Boletales</taxon>
        <taxon>Suillineae</taxon>
        <taxon>Suillaceae</taxon>
        <taxon>Suillus</taxon>
    </lineage>
</organism>
<proteinExistence type="predicted"/>
<feature type="compositionally biased region" description="Basic residues" evidence="12">
    <location>
        <begin position="208"/>
        <end position="217"/>
    </location>
</feature>
<keyword evidence="8" id="KW-0653">Protein transport</keyword>
<keyword evidence="5" id="KW-0677">Repeat</keyword>
<evidence type="ECO:0000256" key="2">
    <source>
        <dbReference type="ARBA" id="ARBA00022448"/>
    </source>
</evidence>
<dbReference type="GO" id="GO:0005085">
    <property type="term" value="F:guanyl-nucleotide exchange factor activity"/>
    <property type="evidence" value="ECO:0007669"/>
    <property type="project" value="InterPro"/>
</dbReference>
<evidence type="ECO:0000256" key="10">
    <source>
        <dbReference type="ARBA" id="ARBA00023136"/>
    </source>
</evidence>
<keyword evidence="4 13" id="KW-0812">Transmembrane</keyword>
<dbReference type="GO" id="GO:0015031">
    <property type="term" value="P:protein transport"/>
    <property type="evidence" value="ECO:0007669"/>
    <property type="project" value="UniProtKB-KW"/>
</dbReference>
<evidence type="ECO:0000256" key="9">
    <source>
        <dbReference type="ARBA" id="ARBA00022989"/>
    </source>
</evidence>
<dbReference type="SMART" id="SM00320">
    <property type="entry name" value="WD40"/>
    <property type="match status" value="2"/>
</dbReference>
<dbReference type="GO" id="GO:0005789">
    <property type="term" value="C:endoplasmic reticulum membrane"/>
    <property type="evidence" value="ECO:0007669"/>
    <property type="project" value="UniProtKB-SubCell"/>
</dbReference>
<feature type="repeat" description="WD" evidence="11">
    <location>
        <begin position="359"/>
        <end position="389"/>
    </location>
</feature>
<evidence type="ECO:0000256" key="3">
    <source>
        <dbReference type="ARBA" id="ARBA00022574"/>
    </source>
</evidence>
<comment type="caution">
    <text evidence="14">The sequence shown here is derived from an EMBL/GenBank/DDBJ whole genome shotgun (WGS) entry which is preliminary data.</text>
</comment>
<sequence>MRAQHTAHPLPAFPVYSCAFVASDQMVVGGGGGAAKTGIKNKLRLFNVSQDRQLEMVCEHELERGEDAPMSIAAHPESRSFVCGINSSEERLEKGENENCRVFSISESGNALIKGATRGTLSSRALEDYQRVTVISPDGKLLAVAGERDLSLLTFPSLSPVAQSVQVPKGEIYDATFSSTHLVLATSLNLLVYALPKPPSEDSGEKSPKKKKGKQKGKGKEKEVPSRTPSQTPELRLVDTIDIPSVPGAPAQSVVTFRAARFHPSDYNTLFTAVNTVAPRAKKSKTAKKQAYILRWKVDLSGEHNSARSMSIEGSRKAGEGGLTCFDVSPNGKFLAFGSSDYSLGLLDSLTLSPFLSILKAHEFPITTVRFSPTSTLLVSGGVDNSVRIVSVPEKFAGQPWTMTILIILALLVILVAFLLQK</sequence>
<evidence type="ECO:0000256" key="11">
    <source>
        <dbReference type="PROSITE-ProRule" id="PRU00221"/>
    </source>
</evidence>
<dbReference type="Pfam" id="PF00400">
    <property type="entry name" value="WD40"/>
    <property type="match status" value="1"/>
</dbReference>
<evidence type="ECO:0000256" key="13">
    <source>
        <dbReference type="SAM" id="Phobius"/>
    </source>
</evidence>
<keyword evidence="2" id="KW-0813">Transport</keyword>
<keyword evidence="6" id="KW-0256">Endoplasmic reticulum</keyword>
<accession>A0A9P7A2B8</accession>
<keyword evidence="3 11" id="KW-0853">WD repeat</keyword>
<keyword evidence="7" id="KW-0931">ER-Golgi transport</keyword>
<evidence type="ECO:0000256" key="12">
    <source>
        <dbReference type="SAM" id="MobiDB-lite"/>
    </source>
</evidence>
<evidence type="ECO:0000256" key="4">
    <source>
        <dbReference type="ARBA" id="ARBA00022692"/>
    </source>
</evidence>
<dbReference type="Proteomes" id="UP000714275">
    <property type="component" value="Unassembled WGS sequence"/>
</dbReference>
<dbReference type="PROSITE" id="PS50082">
    <property type="entry name" value="WD_REPEATS_2"/>
    <property type="match status" value="1"/>
</dbReference>
<gene>
    <name evidence="14" type="ORF">EV702DRAFT_765495</name>
</gene>
<evidence type="ECO:0000256" key="8">
    <source>
        <dbReference type="ARBA" id="ARBA00022927"/>
    </source>
</evidence>
<dbReference type="InterPro" id="IPR001680">
    <property type="entry name" value="WD40_rpt"/>
</dbReference>